<gene>
    <name evidence="2" type="ORF">HAX54_037465</name>
</gene>
<evidence type="ECO:0000313" key="2">
    <source>
        <dbReference type="EMBL" id="MCD7458173.1"/>
    </source>
</evidence>
<sequence>MTGVQINIVVIIKNVLRRARVKKSQSFWFGGLLTRFLCGHQIEEEEMDYRHIYDPRGIDVTKIKKPEGVHGQVLSVNERNARSDNMLSHLYELGLEFEKPLDVAIEEEMARVDSGIESTDAEEEDSEMGEAALAPIDDED</sequence>
<comment type="caution">
    <text evidence="2">The sequence shown here is derived from an EMBL/GenBank/DDBJ whole genome shotgun (WGS) entry which is preliminary data.</text>
</comment>
<dbReference type="EMBL" id="JACEIK010000502">
    <property type="protein sequence ID" value="MCD7458173.1"/>
    <property type="molecule type" value="Genomic_DNA"/>
</dbReference>
<evidence type="ECO:0000256" key="1">
    <source>
        <dbReference type="SAM" id="MobiDB-lite"/>
    </source>
</evidence>
<protein>
    <submittedName>
        <fullName evidence="2">Uncharacterized protein</fullName>
    </submittedName>
</protein>
<name>A0ABS8SHB1_DATST</name>
<feature type="region of interest" description="Disordered" evidence="1">
    <location>
        <begin position="113"/>
        <end position="140"/>
    </location>
</feature>
<feature type="compositionally biased region" description="Acidic residues" evidence="1">
    <location>
        <begin position="119"/>
        <end position="128"/>
    </location>
</feature>
<keyword evidence="3" id="KW-1185">Reference proteome</keyword>
<reference evidence="2 3" key="1">
    <citation type="journal article" date="2021" name="BMC Genomics">
        <title>Datura genome reveals duplications of psychoactive alkaloid biosynthetic genes and high mutation rate following tissue culture.</title>
        <authorList>
            <person name="Rajewski A."/>
            <person name="Carter-House D."/>
            <person name="Stajich J."/>
            <person name="Litt A."/>
        </authorList>
    </citation>
    <scope>NUCLEOTIDE SEQUENCE [LARGE SCALE GENOMIC DNA]</scope>
    <source>
        <strain evidence="2">AR-01</strain>
    </source>
</reference>
<accession>A0ABS8SHB1</accession>
<dbReference type="Proteomes" id="UP000823775">
    <property type="component" value="Unassembled WGS sequence"/>
</dbReference>
<evidence type="ECO:0000313" key="3">
    <source>
        <dbReference type="Proteomes" id="UP000823775"/>
    </source>
</evidence>
<proteinExistence type="predicted"/>
<organism evidence="2 3">
    <name type="scientific">Datura stramonium</name>
    <name type="common">Jimsonweed</name>
    <name type="synonym">Common thornapple</name>
    <dbReference type="NCBI Taxonomy" id="4076"/>
    <lineage>
        <taxon>Eukaryota</taxon>
        <taxon>Viridiplantae</taxon>
        <taxon>Streptophyta</taxon>
        <taxon>Embryophyta</taxon>
        <taxon>Tracheophyta</taxon>
        <taxon>Spermatophyta</taxon>
        <taxon>Magnoliopsida</taxon>
        <taxon>eudicotyledons</taxon>
        <taxon>Gunneridae</taxon>
        <taxon>Pentapetalae</taxon>
        <taxon>asterids</taxon>
        <taxon>lamiids</taxon>
        <taxon>Solanales</taxon>
        <taxon>Solanaceae</taxon>
        <taxon>Solanoideae</taxon>
        <taxon>Datureae</taxon>
        <taxon>Datura</taxon>
    </lineage>
</organism>